<evidence type="ECO:0000259" key="1">
    <source>
        <dbReference type="Pfam" id="PF04233"/>
    </source>
</evidence>
<dbReference type="RefSeq" id="WP_034644019.1">
    <property type="nucleotide sequence ID" value="NZ_CBCSJC010000026.1"/>
</dbReference>
<evidence type="ECO:0000313" key="2">
    <source>
        <dbReference type="EMBL" id="KEK17190.1"/>
    </source>
</evidence>
<reference evidence="2 3" key="1">
    <citation type="submission" date="2014-06" db="EMBL/GenBank/DDBJ databases">
        <title>Draft genome sequence of Bacillus manliponensis JCM 15802 (MCCC 1A00708).</title>
        <authorList>
            <person name="Lai Q."/>
            <person name="Liu Y."/>
            <person name="Shao Z."/>
        </authorList>
    </citation>
    <scope>NUCLEOTIDE SEQUENCE [LARGE SCALE GENOMIC DNA]</scope>
    <source>
        <strain evidence="2 3">JCM 15802</strain>
    </source>
</reference>
<organism evidence="2 3">
    <name type="scientific">Bacillus manliponensis</name>
    <dbReference type="NCBI Taxonomy" id="574376"/>
    <lineage>
        <taxon>Bacteria</taxon>
        <taxon>Bacillati</taxon>
        <taxon>Bacillota</taxon>
        <taxon>Bacilli</taxon>
        <taxon>Bacillales</taxon>
        <taxon>Bacillaceae</taxon>
        <taxon>Bacillus</taxon>
        <taxon>Bacillus cereus group</taxon>
    </lineage>
</organism>
<dbReference type="Proteomes" id="UP000027822">
    <property type="component" value="Unassembled WGS sequence"/>
</dbReference>
<evidence type="ECO:0000313" key="3">
    <source>
        <dbReference type="Proteomes" id="UP000027822"/>
    </source>
</evidence>
<name>A0A073JS94_9BACI</name>
<dbReference type="NCBIfam" id="TIGR01641">
    <property type="entry name" value="phageSPP1_gp7"/>
    <property type="match status" value="1"/>
</dbReference>
<accession>A0A073JS94</accession>
<dbReference type="EMBL" id="JOTN01000039">
    <property type="protein sequence ID" value="KEK17190.1"/>
    <property type="molecule type" value="Genomic_DNA"/>
</dbReference>
<gene>
    <name evidence="2" type="ORF">BAMA_16485</name>
</gene>
<feature type="domain" description="Phage head morphogenesis" evidence="1">
    <location>
        <begin position="61"/>
        <end position="169"/>
    </location>
</feature>
<proteinExistence type="predicted"/>
<keyword evidence="3" id="KW-1185">Reference proteome</keyword>
<sequence length="172" mass="19262">MFVDEMSDTLEDDLTSFIQSALFENGLVWAVLDPIGDVAAQWVAIYAFELAQGLNETTRNRLREVMLQNLENGKGVDSLRDAVSDVIEEATDYRAMMIARTETTYAMNYGNLIAYKGAGRSKKTWLTDQDERVCKECGDLDGETVDINESFSNGKMCPPAHPHCRCTMISEE</sequence>
<comment type="caution">
    <text evidence="2">The sequence shown here is derived from an EMBL/GenBank/DDBJ whole genome shotgun (WGS) entry which is preliminary data.</text>
</comment>
<dbReference type="STRING" id="574376.BAMA_16485"/>
<dbReference type="eggNOG" id="COG2369">
    <property type="taxonomic scope" value="Bacteria"/>
</dbReference>
<dbReference type="AlphaFoldDB" id="A0A073JS94"/>
<dbReference type="InterPro" id="IPR006528">
    <property type="entry name" value="Phage_head_morphogenesis_dom"/>
</dbReference>
<dbReference type="Pfam" id="PF04233">
    <property type="entry name" value="Phage_Mu_F"/>
    <property type="match status" value="1"/>
</dbReference>
<protein>
    <submittedName>
        <fullName evidence="2">Head protein</fullName>
    </submittedName>
</protein>
<dbReference type="OrthoDB" id="9151105at2"/>